<organism evidence="5 6">
    <name type="scientific">Novosphingobium flavum</name>
    <dbReference type="NCBI Taxonomy" id="1778672"/>
    <lineage>
        <taxon>Bacteria</taxon>
        <taxon>Pseudomonadati</taxon>
        <taxon>Pseudomonadota</taxon>
        <taxon>Alphaproteobacteria</taxon>
        <taxon>Sphingomonadales</taxon>
        <taxon>Sphingomonadaceae</taxon>
        <taxon>Novosphingobium</taxon>
    </lineage>
</organism>
<dbReference type="Proteomes" id="UP000566813">
    <property type="component" value="Unassembled WGS sequence"/>
</dbReference>
<dbReference type="SUPFAM" id="SSF53822">
    <property type="entry name" value="Periplasmic binding protein-like I"/>
    <property type="match status" value="1"/>
</dbReference>
<evidence type="ECO:0000259" key="4">
    <source>
        <dbReference type="Pfam" id="PF13458"/>
    </source>
</evidence>
<dbReference type="InterPro" id="IPR028081">
    <property type="entry name" value="Leu-bd"/>
</dbReference>
<sequence>MIGVELTKLNICSSRRKVIAFAGILLLAGCKVIPQGPVEQAPPPPTRPQASTLPEDQARHRVALLVPLSGPNMNVGQSLANATTMALLDTNAANLRITTYDTATGPSAAATRAIADGNKLILGPLLGDEVAAVAQVARPARVPIISFSNDAGVASPGAFVMGSIPAQSIARTVRYARAHGVNRFAALVPDGEYGEHVLASYRAAVSGAGGALGPVENYARGNTSVVSAARRLKPGTFDAVLIGDGGRIAALAAPALRAGRPAKTAGPRILGTELWSGDGAVAANAALSGAWYSAVADSRFRQFAESYNARFGAKPFRIATLGYDAVLLTLRVARDWKPGTVFPTGRLGDKGGFLGLDGPFRFDGQGVVERALEVNEVRAGGVTVVSPAAAKFQD</sequence>
<dbReference type="GO" id="GO:0006865">
    <property type="term" value="P:amino acid transport"/>
    <property type="evidence" value="ECO:0007669"/>
    <property type="project" value="UniProtKB-KW"/>
</dbReference>
<comment type="caution">
    <text evidence="5">The sequence shown here is derived from an EMBL/GenBank/DDBJ whole genome shotgun (WGS) entry which is preliminary data.</text>
</comment>
<evidence type="ECO:0000256" key="2">
    <source>
        <dbReference type="ARBA" id="ARBA00022729"/>
    </source>
</evidence>
<evidence type="ECO:0000256" key="3">
    <source>
        <dbReference type="ARBA" id="ARBA00022970"/>
    </source>
</evidence>
<protein>
    <submittedName>
        <fullName evidence="5">Penicillin-binding protein activator</fullName>
    </submittedName>
</protein>
<keyword evidence="2" id="KW-0732">Signal</keyword>
<keyword evidence="6" id="KW-1185">Reference proteome</keyword>
<dbReference type="PANTHER" id="PTHR30483">
    <property type="entry name" value="LEUCINE-SPECIFIC-BINDING PROTEIN"/>
    <property type="match status" value="1"/>
</dbReference>
<dbReference type="CDD" id="cd06339">
    <property type="entry name" value="PBP1_YraM_LppC_lipoprotein-like"/>
    <property type="match status" value="1"/>
</dbReference>
<proteinExistence type="inferred from homology"/>
<evidence type="ECO:0000313" key="6">
    <source>
        <dbReference type="Proteomes" id="UP000566813"/>
    </source>
</evidence>
<accession>A0A7X1FPT5</accession>
<dbReference type="InterPro" id="IPR028082">
    <property type="entry name" value="Peripla_BP_I"/>
</dbReference>
<dbReference type="InterPro" id="IPR051010">
    <property type="entry name" value="BCAA_transport"/>
</dbReference>
<dbReference type="EMBL" id="JACLAW010000003">
    <property type="protein sequence ID" value="MBC2664715.1"/>
    <property type="molecule type" value="Genomic_DNA"/>
</dbReference>
<name>A0A7X1FPT5_9SPHN</name>
<feature type="domain" description="Leucine-binding protein" evidence="4">
    <location>
        <begin position="61"/>
        <end position="336"/>
    </location>
</feature>
<comment type="similarity">
    <text evidence="1">Belongs to the leucine-binding protein family.</text>
</comment>
<dbReference type="RefSeq" id="WP_185662988.1">
    <property type="nucleotide sequence ID" value="NZ_JACLAW010000003.1"/>
</dbReference>
<dbReference type="PANTHER" id="PTHR30483:SF6">
    <property type="entry name" value="PERIPLASMIC BINDING PROTEIN OF ABC TRANSPORTER FOR NATURAL AMINO ACIDS"/>
    <property type="match status" value="1"/>
</dbReference>
<evidence type="ECO:0000313" key="5">
    <source>
        <dbReference type="EMBL" id="MBC2664715.1"/>
    </source>
</evidence>
<evidence type="ECO:0000256" key="1">
    <source>
        <dbReference type="ARBA" id="ARBA00010062"/>
    </source>
</evidence>
<gene>
    <name evidence="5" type="ORF">H7F51_04190</name>
</gene>
<keyword evidence="3" id="KW-0813">Transport</keyword>
<keyword evidence="3" id="KW-0029">Amino-acid transport</keyword>
<dbReference type="AlphaFoldDB" id="A0A7X1FPT5"/>
<dbReference type="Pfam" id="PF13458">
    <property type="entry name" value="Peripla_BP_6"/>
    <property type="match status" value="1"/>
</dbReference>
<dbReference type="Gene3D" id="3.40.50.2300">
    <property type="match status" value="2"/>
</dbReference>
<reference evidence="5 6" key="1">
    <citation type="submission" date="2020-08" db="EMBL/GenBank/DDBJ databases">
        <title>The genome sequence of type strain Novosphingobium flavum NBRC 111647.</title>
        <authorList>
            <person name="Liu Y."/>
        </authorList>
    </citation>
    <scope>NUCLEOTIDE SEQUENCE [LARGE SCALE GENOMIC DNA]</scope>
    <source>
        <strain evidence="5 6">NBRC 111647</strain>
    </source>
</reference>